<gene>
    <name evidence="4" type="ORF">D3871_16000</name>
</gene>
<comment type="caution">
    <text evidence="4">The sequence shown here is derived from an EMBL/GenBank/DDBJ whole genome shotgun (WGS) entry which is preliminary data.</text>
</comment>
<organism evidence="4 5">
    <name type="scientific">Noviherbaspirillum saxi</name>
    <dbReference type="NCBI Taxonomy" id="2320863"/>
    <lineage>
        <taxon>Bacteria</taxon>
        <taxon>Pseudomonadati</taxon>
        <taxon>Pseudomonadota</taxon>
        <taxon>Betaproteobacteria</taxon>
        <taxon>Burkholderiales</taxon>
        <taxon>Oxalobacteraceae</taxon>
        <taxon>Noviherbaspirillum</taxon>
    </lineage>
</organism>
<keyword evidence="1" id="KW-0732">Signal</keyword>
<dbReference type="InterPro" id="IPR050955">
    <property type="entry name" value="Plant_Biomass_Hydrol_Est"/>
</dbReference>
<keyword evidence="2" id="KW-0378">Hydrolase</keyword>
<evidence type="ECO:0000256" key="3">
    <source>
        <dbReference type="SAM" id="MobiDB-lite"/>
    </source>
</evidence>
<dbReference type="NCBIfam" id="TIGR01840">
    <property type="entry name" value="esterase_phb"/>
    <property type="match status" value="1"/>
</dbReference>
<keyword evidence="5" id="KW-1185">Reference proteome</keyword>
<evidence type="ECO:0000313" key="5">
    <source>
        <dbReference type="Proteomes" id="UP000265955"/>
    </source>
</evidence>
<dbReference type="AlphaFoldDB" id="A0A3A3FI85"/>
<evidence type="ECO:0000256" key="1">
    <source>
        <dbReference type="ARBA" id="ARBA00022729"/>
    </source>
</evidence>
<reference evidence="5" key="1">
    <citation type="submission" date="2018-09" db="EMBL/GenBank/DDBJ databases">
        <authorList>
            <person name="Zhu H."/>
        </authorList>
    </citation>
    <scope>NUCLEOTIDE SEQUENCE [LARGE SCALE GENOMIC DNA]</scope>
    <source>
        <strain evidence="5">K1R23-30</strain>
    </source>
</reference>
<dbReference type="Proteomes" id="UP000265955">
    <property type="component" value="Unassembled WGS sequence"/>
</dbReference>
<proteinExistence type="predicted"/>
<dbReference type="SUPFAM" id="SSF53474">
    <property type="entry name" value="alpha/beta-Hydrolases"/>
    <property type="match status" value="1"/>
</dbReference>
<dbReference type="Pfam" id="PF10503">
    <property type="entry name" value="Esterase_PHB"/>
    <property type="match status" value="1"/>
</dbReference>
<evidence type="ECO:0000313" key="4">
    <source>
        <dbReference type="EMBL" id="RJF94977.1"/>
    </source>
</evidence>
<dbReference type="PANTHER" id="PTHR43037:SF1">
    <property type="entry name" value="BLL1128 PROTEIN"/>
    <property type="match status" value="1"/>
</dbReference>
<accession>A0A3A3FI85</accession>
<name>A0A3A3FI85_9BURK</name>
<dbReference type="Gene3D" id="3.40.50.1820">
    <property type="entry name" value="alpha/beta hydrolase"/>
    <property type="match status" value="1"/>
</dbReference>
<dbReference type="RefSeq" id="WP_119770127.1">
    <property type="nucleotide sequence ID" value="NZ_QYUO01000002.1"/>
</dbReference>
<evidence type="ECO:0000256" key="2">
    <source>
        <dbReference type="ARBA" id="ARBA00022801"/>
    </source>
</evidence>
<dbReference type="EMBL" id="QYUO01000002">
    <property type="protein sequence ID" value="RJF94977.1"/>
    <property type="molecule type" value="Genomic_DNA"/>
</dbReference>
<dbReference type="OrthoDB" id="9767239at2"/>
<protein>
    <submittedName>
        <fullName evidence="4">PHB depolymerase esterase</fullName>
    </submittedName>
</protein>
<dbReference type="GO" id="GO:0005576">
    <property type="term" value="C:extracellular region"/>
    <property type="evidence" value="ECO:0007669"/>
    <property type="project" value="InterPro"/>
</dbReference>
<sequence length="401" mass="43666">MKIDEGFLARMREATQILQSAGPMAATEAIQRALHGMPASPESEPVSEEEATVTQPFDTAKNINPFRRNQWAGKWTPSADRQPVEDIEDVSDVRHGKAGRADKAGHGKFLSRSQSNAAGRRNYKLYVPRSYVGQPMPLVVMLHGCKQNPDDFATGTGMNLLAEEQGFLVLYPEQMQSANGSNCWNWFQPNDQKRDAGEPSLIADMTRTVIEEFHIDRSRVYVAGLSAGGAMAAVMGATYPDIYAAIGVHSGLPYRVAHDVPSAFGAMNGGLGKTGMPSKRGKKVSPLSHVVPIVVFHGDRDTTVHPANGEQAISQCLRASPGSTDAVIEESGQSGGRFFTRRIYKDKDGRPVGEHWLVHGAGHAWLGGESGGSYTDTRGPKASREMLRFFLSHTLQSKQEY</sequence>
<feature type="compositionally biased region" description="Basic and acidic residues" evidence="3">
    <location>
        <begin position="91"/>
        <end position="105"/>
    </location>
</feature>
<dbReference type="PANTHER" id="PTHR43037">
    <property type="entry name" value="UNNAMED PRODUCT-RELATED"/>
    <property type="match status" value="1"/>
</dbReference>
<feature type="region of interest" description="Disordered" evidence="3">
    <location>
        <begin position="73"/>
        <end position="115"/>
    </location>
</feature>
<dbReference type="InterPro" id="IPR029058">
    <property type="entry name" value="AB_hydrolase_fold"/>
</dbReference>
<dbReference type="InterPro" id="IPR010126">
    <property type="entry name" value="Esterase_phb"/>
</dbReference>
<dbReference type="GO" id="GO:0016787">
    <property type="term" value="F:hydrolase activity"/>
    <property type="evidence" value="ECO:0007669"/>
    <property type="project" value="UniProtKB-KW"/>
</dbReference>